<protein>
    <recommendedName>
        <fullName evidence="1">HTH arsR-type domain-containing protein</fullName>
    </recommendedName>
</protein>
<dbReference type="SUPFAM" id="SSF46785">
    <property type="entry name" value="Winged helix' DNA-binding domain"/>
    <property type="match status" value="1"/>
</dbReference>
<sequence>MQQNASLKRLLYWLIAGTRGGESRGRIIESLKEMPKNANMLSEALEMEYKNVRHHLDVLLKNGLLAAVGEGYGVTYFLSSELENNYQVFEEIWEKIGKTGKKRSGRMKY</sequence>
<accession>A0A444L8C7</accession>
<name>A0A444L8C7_METS7</name>
<dbReference type="InterPro" id="IPR036390">
    <property type="entry name" value="WH_DNA-bd_sf"/>
</dbReference>
<dbReference type="InterPro" id="IPR011991">
    <property type="entry name" value="ArsR-like_HTH"/>
</dbReference>
<gene>
    <name evidence="2" type="ORF">Metus_0610</name>
</gene>
<evidence type="ECO:0000259" key="1">
    <source>
        <dbReference type="Pfam" id="PF01022"/>
    </source>
</evidence>
<dbReference type="EMBL" id="RXGA01000002">
    <property type="protein sequence ID" value="RWX73831.1"/>
    <property type="molecule type" value="Genomic_DNA"/>
</dbReference>
<evidence type="ECO:0000313" key="2">
    <source>
        <dbReference type="EMBL" id="RWX73831.1"/>
    </source>
</evidence>
<dbReference type="Proteomes" id="UP000288215">
    <property type="component" value="Unassembled WGS sequence"/>
</dbReference>
<dbReference type="AlphaFoldDB" id="A0A444L8C7"/>
<comment type="caution">
    <text evidence="2">The sequence shown here is derived from an EMBL/GenBank/DDBJ whole genome shotgun (WGS) entry which is preliminary data.</text>
</comment>
<feature type="domain" description="HTH arsR-type" evidence="1">
    <location>
        <begin position="23"/>
        <end position="65"/>
    </location>
</feature>
<dbReference type="Pfam" id="PF01022">
    <property type="entry name" value="HTH_5"/>
    <property type="match status" value="1"/>
</dbReference>
<organism evidence="2 3">
    <name type="scientific">Methanosuratincola subterraneus</name>
    <dbReference type="NCBI Taxonomy" id="2593994"/>
    <lineage>
        <taxon>Archaea</taxon>
        <taxon>Thermoproteota</taxon>
        <taxon>Methanosuratincolia</taxon>
        <taxon>Candidatus Methanomethylicales</taxon>
        <taxon>Candidatus Methanomethylicaceae</taxon>
        <taxon>Candidatus Methanosuratincola (ex Vanwonterghem et al. 2016)</taxon>
    </lineage>
</organism>
<dbReference type="PANTHER" id="PTHR38600">
    <property type="entry name" value="TRANSCRIPTIONAL REGULATORY PROTEIN"/>
    <property type="match status" value="1"/>
</dbReference>
<dbReference type="InterPro" id="IPR001845">
    <property type="entry name" value="HTH_ArsR_DNA-bd_dom"/>
</dbReference>
<proteinExistence type="predicted"/>
<dbReference type="GO" id="GO:0003700">
    <property type="term" value="F:DNA-binding transcription factor activity"/>
    <property type="evidence" value="ECO:0007669"/>
    <property type="project" value="InterPro"/>
</dbReference>
<dbReference type="PANTHER" id="PTHR38600:SF1">
    <property type="entry name" value="TRANSCRIPTIONAL REGULATORY PROTEIN"/>
    <property type="match status" value="1"/>
</dbReference>
<dbReference type="CDD" id="cd00090">
    <property type="entry name" value="HTH_ARSR"/>
    <property type="match status" value="1"/>
</dbReference>
<evidence type="ECO:0000313" key="3">
    <source>
        <dbReference type="Proteomes" id="UP000288215"/>
    </source>
</evidence>
<reference evidence="2 3" key="1">
    <citation type="submission" date="2018-12" db="EMBL/GenBank/DDBJ databases">
        <title>The complete genome of the methanogenic archaea of the candidate phylum Verstraetearchaeota, obtained from the metagenome of underground thermal water.</title>
        <authorList>
            <person name="Kadnikov V.V."/>
            <person name="Mardanov A.V."/>
            <person name="Beletsky A.V."/>
            <person name="Karnachuk O.V."/>
            <person name="Ravin N.V."/>
        </authorList>
    </citation>
    <scope>NUCLEOTIDE SEQUENCE [LARGE SCALE GENOMIC DNA]</scope>
    <source>
        <strain evidence="2">Ch88</strain>
    </source>
</reference>
<dbReference type="InterPro" id="IPR036388">
    <property type="entry name" value="WH-like_DNA-bd_sf"/>
</dbReference>
<dbReference type="Gene3D" id="1.10.10.10">
    <property type="entry name" value="Winged helix-like DNA-binding domain superfamily/Winged helix DNA-binding domain"/>
    <property type="match status" value="1"/>
</dbReference>